<evidence type="ECO:0000256" key="4">
    <source>
        <dbReference type="ARBA" id="ARBA00022837"/>
    </source>
</evidence>
<protein>
    <submittedName>
        <fullName evidence="5">Uncharacterized protein</fullName>
    </submittedName>
</protein>
<dbReference type="InterPro" id="IPR018511">
    <property type="entry name" value="Hemolysin-typ_Ca-bd_CS"/>
</dbReference>
<dbReference type="Gene3D" id="3.40.50.1820">
    <property type="entry name" value="alpha/beta hydrolase"/>
    <property type="match status" value="1"/>
</dbReference>
<evidence type="ECO:0000256" key="3">
    <source>
        <dbReference type="ARBA" id="ARBA00022729"/>
    </source>
</evidence>
<dbReference type="Pfam" id="PF18884">
    <property type="entry name" value="TSP3_bac"/>
    <property type="match status" value="1"/>
</dbReference>
<dbReference type="InterPro" id="IPR011049">
    <property type="entry name" value="Serralysin-like_metalloprot_C"/>
</dbReference>
<organism evidence="5 6">
    <name type="scientific">Neisseria montereyensis</name>
    <dbReference type="NCBI Taxonomy" id="2973938"/>
    <lineage>
        <taxon>Bacteria</taxon>
        <taxon>Pseudomonadati</taxon>
        <taxon>Pseudomonadota</taxon>
        <taxon>Betaproteobacteria</taxon>
        <taxon>Neisseriales</taxon>
        <taxon>Neisseriaceae</taxon>
        <taxon>Neisseria</taxon>
    </lineage>
</organism>
<dbReference type="PANTHER" id="PTHR38340">
    <property type="entry name" value="S-LAYER PROTEIN"/>
    <property type="match status" value="1"/>
</dbReference>
<keyword evidence="6" id="KW-1185">Reference proteome</keyword>
<dbReference type="InterPro" id="IPR001343">
    <property type="entry name" value="Hemolysn_Ca-bd"/>
</dbReference>
<dbReference type="EMBL" id="JANUXW010000008">
    <property type="protein sequence ID" value="MCS4534316.1"/>
    <property type="molecule type" value="Genomic_DNA"/>
</dbReference>
<sequence>MSEVKQIINDDNDSVIIIGTRRDDTLYGSLGHNIFYGGLGNDTFHITNSNDQIIEEINAGNDTVYSSVTYTAPTNVENLTLTGSGNTYGFGNNANNILTGNNGNNRLSAGRGEDILYGMGGNDLLLAGDGNDTLYGGNGNDYMRGDNGDDKLYGGAGNDILDGGTGSDTMQGGTGNDVYYVDNPNDRITEEISAGTDTVYSSVTYTAPTNVENLTLTGSGNTYGFGNNANNILTGNSGNNRLSAGRGEDILYGMDGNDLLLAGDGNDTLYGGSGNDYMRGDNGDDKLYGNEGNDNLLGGNGNDILDGGTGNDVYYVDNSNDRITEEINAGNDTVYSSVTYTAPTNVENLTLTGSGNTYGFGNNANNILTGNSGNNRLSAGRGEDILYGMGGNDLLLAGDGNDTLYGGSGNDYMRGDNGHDYLDGGSGNDRLLGGAGNDRYFFDKYYGHDVIEDNNGNNTVRFGNGIRPEDLSIRLDNGNNTTDWVITLKSTGDTLTIKNQSGTSGSAVSAFEFDSGRLSAAEFIQKVDYTPSQSETVTRIFYKNGAELELIGEQAQNFQTASMKYSIDNIPPKHTNNILYRPAIQSSFDSINAYIYRNKELSDRNIISSYQKDSDGDGLIDSKDLFPHSWNVSDRDLRMFSTLAYESDQTLQAAFNRQSQSVIQQINTDTKKFNNQADVAELNQYWDVLKVHNSNDVFGSGLDYAIFGNGKTATGYENVVIAFRGTSNLRDLTADLKITLNIAPDQVKDLHHAIEDIMSFHPTKIYSTGHSLGGYLAQYFAAHNLQIEPTLEPNFIRSALFNPAKLNAGTFSKLLFLSEANKGLRNAVENTKALLKTPIYDNGDIHAKTTSFVIEGEWVSGEKGTYKPTVFFHDTRSFGKHDMVSFYANNIKLQKYFSQGYRTDAHYRNIDTDHDGLSDIQEYRIGTNPNISDTDHDGFPDGIEVKLNANAFDTSITPHATGTSVIHIDDKPILAIVQTEDTDGNIIHVKGVEMQPQQEDGQLVYLPNGKEVDLGHDGFDWSAFDNSEHHEGTAVLQGTTSDDVLKGSAGNDYLWGNLGNDTIIGSEGKDVFAFTAEDIRSGSIDHLSDFNSQEDLLDLSGMKSLFIDYGSQLSWSDLLVNDAVMFDTNQSHLHFNTTDQTLAYHSAGADSSIVFAKFDSEQAAGFSAANIIA</sequence>
<evidence type="ECO:0000256" key="1">
    <source>
        <dbReference type="ARBA" id="ARBA00004613"/>
    </source>
</evidence>
<keyword evidence="4" id="KW-0106">Calcium</keyword>
<proteinExistence type="predicted"/>
<dbReference type="InterPro" id="IPR059100">
    <property type="entry name" value="TSP3_bac"/>
</dbReference>
<reference evidence="5" key="2">
    <citation type="journal article" date="2023" name="Curr. Microbiol.">
        <title>Neisseria montereyensis sp. nov., Isolated from Oropharynx of California Sea Lion (Zalophus californianus): Genomic, Phylogenetic, and Phenotypic Study.</title>
        <authorList>
            <person name="Volokhov D.V."/>
            <person name="Zagorodnyaya T.A."/>
            <person name="Furtak V.A."/>
            <person name="Nattanmai G."/>
            <person name="Randall L."/>
            <person name="Jose S."/>
            <person name="Gao Y."/>
            <person name="Gulland F.M."/>
            <person name="Eisenberg T."/>
            <person name="Delmonte P."/>
            <person name="Blom J."/>
            <person name="Mitchell K.K."/>
        </authorList>
    </citation>
    <scope>NUCLEOTIDE SEQUENCE</scope>
    <source>
        <strain evidence="5">CSL10203-ORH2</strain>
    </source>
</reference>
<dbReference type="Proteomes" id="UP001166947">
    <property type="component" value="Unassembled WGS sequence"/>
</dbReference>
<dbReference type="InterPro" id="IPR050557">
    <property type="entry name" value="RTX_toxin/Mannuronan_C5-epim"/>
</dbReference>
<dbReference type="PANTHER" id="PTHR38340:SF1">
    <property type="entry name" value="S-LAYER PROTEIN"/>
    <property type="match status" value="1"/>
</dbReference>
<dbReference type="SUPFAM" id="SSF53474">
    <property type="entry name" value="alpha/beta-Hydrolases"/>
    <property type="match status" value="1"/>
</dbReference>
<name>A0ABT2FEH0_9NEIS</name>
<dbReference type="Pfam" id="PF26363">
    <property type="entry name" value="Phospholipase-like"/>
    <property type="match status" value="1"/>
</dbReference>
<comment type="caution">
    <text evidence="5">The sequence shown here is derived from an EMBL/GenBank/DDBJ whole genome shotgun (WGS) entry which is preliminary data.</text>
</comment>
<evidence type="ECO:0000313" key="6">
    <source>
        <dbReference type="Proteomes" id="UP001166947"/>
    </source>
</evidence>
<gene>
    <name evidence="5" type="ORF">NXS09_08395</name>
</gene>
<dbReference type="InterPro" id="IPR029058">
    <property type="entry name" value="AB_hydrolase_fold"/>
</dbReference>
<keyword evidence="3" id="KW-0732">Signal</keyword>
<accession>A0ABT2FEH0</accession>
<reference evidence="5" key="1">
    <citation type="submission" date="2022-08" db="EMBL/GenBank/DDBJ databases">
        <authorList>
            <person name="Volokhov D.V."/>
            <person name="Furtak V.A."/>
            <person name="Zagorodnyaya T.A."/>
        </authorList>
    </citation>
    <scope>NUCLEOTIDE SEQUENCE</scope>
    <source>
        <strain evidence="5">CSL10203-ORH2</strain>
    </source>
</reference>
<evidence type="ECO:0000313" key="5">
    <source>
        <dbReference type="EMBL" id="MCS4534316.1"/>
    </source>
</evidence>
<dbReference type="RefSeq" id="WP_259292102.1">
    <property type="nucleotide sequence ID" value="NZ_JANUXW010000008.1"/>
</dbReference>
<dbReference type="Gene3D" id="2.150.10.10">
    <property type="entry name" value="Serralysin-like metalloprotease, C-terminal"/>
    <property type="match status" value="6"/>
</dbReference>
<dbReference type="Pfam" id="PF00353">
    <property type="entry name" value="HemolysinCabind"/>
    <property type="match status" value="8"/>
</dbReference>
<comment type="subcellular location">
    <subcellularLocation>
        <location evidence="1">Secreted</location>
    </subcellularLocation>
</comment>
<evidence type="ECO:0000256" key="2">
    <source>
        <dbReference type="ARBA" id="ARBA00022525"/>
    </source>
</evidence>
<dbReference type="PRINTS" id="PR00313">
    <property type="entry name" value="CABNDNGRPT"/>
</dbReference>
<dbReference type="SUPFAM" id="SSF51120">
    <property type="entry name" value="beta-Roll"/>
    <property type="match status" value="5"/>
</dbReference>
<dbReference type="PROSITE" id="PS00330">
    <property type="entry name" value="HEMOLYSIN_CALCIUM"/>
    <property type="match status" value="4"/>
</dbReference>
<keyword evidence="2" id="KW-0964">Secreted</keyword>